<dbReference type="CDD" id="cd11065">
    <property type="entry name" value="CYP64-like"/>
    <property type="match status" value="1"/>
</dbReference>
<dbReference type="PANTHER" id="PTHR46300:SF2">
    <property type="entry name" value="CYTOCHROME P450 MONOOXYGENASE ALNH-RELATED"/>
    <property type="match status" value="1"/>
</dbReference>
<dbReference type="InterPro" id="IPR001128">
    <property type="entry name" value="Cyt_P450"/>
</dbReference>
<evidence type="ECO:0000256" key="11">
    <source>
        <dbReference type="ARBA" id="ARBA00023033"/>
    </source>
</evidence>
<dbReference type="PRINTS" id="PR00385">
    <property type="entry name" value="P450"/>
</dbReference>
<keyword evidence="10 14" id="KW-0408">Iron</keyword>
<dbReference type="InterPro" id="IPR002401">
    <property type="entry name" value="Cyt_P450_E_grp-I"/>
</dbReference>
<reference evidence="16 17" key="1">
    <citation type="submission" date="2024-02" db="EMBL/GenBank/DDBJ databases">
        <title>A draft genome for the cacao thread blight pathogen Marasmius crinis-equi.</title>
        <authorList>
            <person name="Cohen S.P."/>
            <person name="Baruah I.K."/>
            <person name="Amoako-Attah I."/>
            <person name="Bukari Y."/>
            <person name="Meinhardt L.W."/>
            <person name="Bailey B.A."/>
        </authorList>
    </citation>
    <scope>NUCLEOTIDE SEQUENCE [LARGE SCALE GENOMIC DNA]</scope>
    <source>
        <strain evidence="16 17">GH-76</strain>
    </source>
</reference>
<keyword evidence="13" id="KW-0325">Glycoprotein</keyword>
<comment type="similarity">
    <text evidence="4 14">Belongs to the cytochrome P450 family.</text>
</comment>
<comment type="subcellular location">
    <subcellularLocation>
        <location evidence="2">Membrane</location>
        <topology evidence="2">Single-pass membrane protein</topology>
    </subcellularLocation>
</comment>
<evidence type="ECO:0000256" key="7">
    <source>
        <dbReference type="ARBA" id="ARBA00022723"/>
    </source>
</evidence>
<comment type="cofactor">
    <cofactor evidence="1">
        <name>heme</name>
        <dbReference type="ChEBI" id="CHEBI:30413"/>
    </cofactor>
</comment>
<evidence type="ECO:0000313" key="17">
    <source>
        <dbReference type="Proteomes" id="UP001465976"/>
    </source>
</evidence>
<evidence type="ECO:0000256" key="14">
    <source>
        <dbReference type="RuleBase" id="RU000461"/>
    </source>
</evidence>
<evidence type="ECO:0000256" key="13">
    <source>
        <dbReference type="ARBA" id="ARBA00023180"/>
    </source>
</evidence>
<keyword evidence="11 14" id="KW-0503">Monooxygenase</keyword>
<evidence type="ECO:0008006" key="18">
    <source>
        <dbReference type="Google" id="ProtNLM"/>
    </source>
</evidence>
<comment type="caution">
    <text evidence="16">The sequence shown here is derived from an EMBL/GenBank/DDBJ whole genome shotgun (WGS) entry which is preliminary data.</text>
</comment>
<evidence type="ECO:0000256" key="4">
    <source>
        <dbReference type="ARBA" id="ARBA00010617"/>
    </source>
</evidence>
<keyword evidence="12 15" id="KW-0472">Membrane</keyword>
<accession>A0ABR3G120</accession>
<name>A0ABR3G120_9AGAR</name>
<keyword evidence="17" id="KW-1185">Reference proteome</keyword>
<dbReference type="InterPro" id="IPR017972">
    <property type="entry name" value="Cyt_P450_CS"/>
</dbReference>
<dbReference type="EMBL" id="JBAHYK010000009">
    <property type="protein sequence ID" value="KAL0581502.1"/>
    <property type="molecule type" value="Genomic_DNA"/>
</dbReference>
<keyword evidence="5 14" id="KW-0349">Heme</keyword>
<protein>
    <recommendedName>
        <fullName evidence="18">Cytochrome P450</fullName>
    </recommendedName>
</protein>
<evidence type="ECO:0000256" key="10">
    <source>
        <dbReference type="ARBA" id="ARBA00023004"/>
    </source>
</evidence>
<evidence type="ECO:0000256" key="2">
    <source>
        <dbReference type="ARBA" id="ARBA00004167"/>
    </source>
</evidence>
<evidence type="ECO:0000313" key="16">
    <source>
        <dbReference type="EMBL" id="KAL0581502.1"/>
    </source>
</evidence>
<evidence type="ECO:0000256" key="9">
    <source>
        <dbReference type="ARBA" id="ARBA00023002"/>
    </source>
</evidence>
<proteinExistence type="inferred from homology"/>
<dbReference type="PRINTS" id="PR00463">
    <property type="entry name" value="EP450I"/>
</dbReference>
<gene>
    <name evidence="16" type="ORF">V5O48_000545</name>
</gene>
<keyword evidence="6 15" id="KW-0812">Transmembrane</keyword>
<evidence type="ECO:0000256" key="12">
    <source>
        <dbReference type="ARBA" id="ARBA00023136"/>
    </source>
</evidence>
<dbReference type="InterPro" id="IPR036396">
    <property type="entry name" value="Cyt_P450_sf"/>
</dbReference>
<evidence type="ECO:0000256" key="6">
    <source>
        <dbReference type="ARBA" id="ARBA00022692"/>
    </source>
</evidence>
<keyword evidence="9 14" id="KW-0560">Oxidoreductase</keyword>
<dbReference type="PROSITE" id="PS00086">
    <property type="entry name" value="CYTOCHROME_P450"/>
    <property type="match status" value="1"/>
</dbReference>
<evidence type="ECO:0000256" key="1">
    <source>
        <dbReference type="ARBA" id="ARBA00001971"/>
    </source>
</evidence>
<feature type="transmembrane region" description="Helical" evidence="15">
    <location>
        <begin position="12"/>
        <end position="31"/>
    </location>
</feature>
<organism evidence="16 17">
    <name type="scientific">Marasmius crinis-equi</name>
    <dbReference type="NCBI Taxonomy" id="585013"/>
    <lineage>
        <taxon>Eukaryota</taxon>
        <taxon>Fungi</taxon>
        <taxon>Dikarya</taxon>
        <taxon>Basidiomycota</taxon>
        <taxon>Agaricomycotina</taxon>
        <taxon>Agaricomycetes</taxon>
        <taxon>Agaricomycetidae</taxon>
        <taxon>Agaricales</taxon>
        <taxon>Marasmiineae</taxon>
        <taxon>Marasmiaceae</taxon>
        <taxon>Marasmius</taxon>
    </lineage>
</organism>
<comment type="pathway">
    <text evidence="3">Secondary metabolite biosynthesis.</text>
</comment>
<dbReference type="InterPro" id="IPR050364">
    <property type="entry name" value="Cytochrome_P450_fung"/>
</dbReference>
<evidence type="ECO:0000256" key="5">
    <source>
        <dbReference type="ARBA" id="ARBA00022617"/>
    </source>
</evidence>
<dbReference type="Proteomes" id="UP001465976">
    <property type="component" value="Unassembled WGS sequence"/>
</dbReference>
<dbReference type="PANTHER" id="PTHR46300">
    <property type="entry name" value="P450, PUTATIVE (EUROFUNG)-RELATED-RELATED"/>
    <property type="match status" value="1"/>
</dbReference>
<dbReference type="Gene3D" id="1.10.630.10">
    <property type="entry name" value="Cytochrome P450"/>
    <property type="match status" value="1"/>
</dbReference>
<dbReference type="SUPFAM" id="SSF48264">
    <property type="entry name" value="Cytochrome P450"/>
    <property type="match status" value="1"/>
</dbReference>
<evidence type="ECO:0000256" key="15">
    <source>
        <dbReference type="SAM" id="Phobius"/>
    </source>
</evidence>
<evidence type="ECO:0000256" key="8">
    <source>
        <dbReference type="ARBA" id="ARBA00022989"/>
    </source>
</evidence>
<keyword evidence="8 15" id="KW-1133">Transmembrane helix</keyword>
<evidence type="ECO:0000256" key="3">
    <source>
        <dbReference type="ARBA" id="ARBA00005179"/>
    </source>
</evidence>
<keyword evidence="7 14" id="KW-0479">Metal-binding</keyword>
<sequence>MTATLPPPPYTSPSAVFFAVLFVLGFVFRSLRLKTRSYPPGPAGFPLVGNLFQAPKLRQWVKFLEWARRYGSIFHLAVGPQHVIVLNTIDAIEDLFVRQSRIFSERYAPHVAADIMSAGQRLIFIGGSTEEFKNVRKALHSTLSANSSRKLRPLQDLESRMTLYHLLMLSGENNANTKKPEGLNVVDRHWYSILNRFSTNVSVMAMYGSRLPDAFGSEKMLAIHQVSENVTHMALPGAFLADVFPLVRLLPDFLAPWRMRAKRLHEWESKLYGGFLSDIISDHKNGTNRPDCFVGSYIKNRAENGLEEAPGKGITSDGWILDMLLAYSAGNVLEAGSDTTACTLKIALLFLVNYPQVLQKARDEVDAICGDDRLPAFEDEASLPYLLAVIKEVMRCRPAIPLGLPHSPLDDTVYQGYFIPKGSTVIANAYALHMDPLRFPEPTKFKPERWFAGKDDMKSMKWGSGPEHPRDHYLFGWGRRFCPGSHIAEASLFIILSRYIWAFEFRTTGKPPNPWDEESYTGGFVTNPHRFEVSFVPRTERHAEVIRGSFEDAQEQWEILGMERDRV</sequence>
<dbReference type="Pfam" id="PF00067">
    <property type="entry name" value="p450"/>
    <property type="match status" value="1"/>
</dbReference>